<dbReference type="EMBL" id="CCBN010000006">
    <property type="protein sequence ID" value="CDO54085.1"/>
    <property type="molecule type" value="Genomic_DNA"/>
</dbReference>
<dbReference type="AlphaFoldDB" id="A0A0J9XA49"/>
<dbReference type="InterPro" id="IPR031632">
    <property type="entry name" value="SVIP"/>
</dbReference>
<dbReference type="Proteomes" id="UP000242525">
    <property type="component" value="Unassembled WGS sequence"/>
</dbReference>
<gene>
    <name evidence="5" type="ORF">BN980_GECA06s04454g</name>
</gene>
<feature type="compositionally biased region" description="Basic and acidic residues" evidence="4">
    <location>
        <begin position="1"/>
        <end position="11"/>
    </location>
</feature>
<keyword evidence="1" id="KW-0519">Myristate</keyword>
<proteinExistence type="predicted"/>
<evidence type="ECO:0000256" key="2">
    <source>
        <dbReference type="ARBA" id="ARBA00023139"/>
    </source>
</evidence>
<feature type="compositionally biased region" description="Basic and acidic residues" evidence="4">
    <location>
        <begin position="138"/>
        <end position="149"/>
    </location>
</feature>
<name>A0A0J9XA49_GEOCN</name>
<keyword evidence="3" id="KW-0449">Lipoprotein</keyword>
<comment type="caution">
    <text evidence="5">The sequence shown here is derived from an EMBL/GenBank/DDBJ whole genome shotgun (WGS) entry which is preliminary data.</text>
</comment>
<feature type="compositionally biased region" description="Low complexity" evidence="4">
    <location>
        <begin position="46"/>
        <end position="63"/>
    </location>
</feature>
<keyword evidence="6" id="KW-1185">Reference proteome</keyword>
<sequence length="149" mass="15201">MGSCLSKDKPAYKGTTRPVGTQTSGNRAGAGNKQTQSNNGVGRKLGSASAGSATAAKSKSQSSPFSGQGRVLSDGDHPAPAASAGGEDAVNDPREAAARAAQARLDAAKSKNGTGKLGKKLEEERQKNKMTLLAESAADNKRTEPLIYD</sequence>
<evidence type="ECO:0000256" key="4">
    <source>
        <dbReference type="SAM" id="MobiDB-lite"/>
    </source>
</evidence>
<accession>A0A0J9XA49</accession>
<evidence type="ECO:0000313" key="6">
    <source>
        <dbReference type="Proteomes" id="UP000242525"/>
    </source>
</evidence>
<dbReference type="Pfam" id="PF15811">
    <property type="entry name" value="SVIP"/>
    <property type="match status" value="1"/>
</dbReference>
<evidence type="ECO:0000256" key="3">
    <source>
        <dbReference type="ARBA" id="ARBA00023288"/>
    </source>
</evidence>
<evidence type="ECO:0000313" key="5">
    <source>
        <dbReference type="EMBL" id="CDO54085.1"/>
    </source>
</evidence>
<feature type="compositionally biased region" description="Polar residues" evidence="4">
    <location>
        <begin position="18"/>
        <end position="40"/>
    </location>
</feature>
<protein>
    <submittedName>
        <fullName evidence="5">Uncharacterized protein</fullName>
    </submittedName>
</protein>
<evidence type="ECO:0000256" key="1">
    <source>
        <dbReference type="ARBA" id="ARBA00022707"/>
    </source>
</evidence>
<reference evidence="5" key="1">
    <citation type="submission" date="2014-03" db="EMBL/GenBank/DDBJ databases">
        <authorList>
            <person name="Casaregola S."/>
        </authorList>
    </citation>
    <scope>NUCLEOTIDE SEQUENCE [LARGE SCALE GENOMIC DNA]</scope>
    <source>
        <strain evidence="5">CLIB 918</strain>
    </source>
</reference>
<feature type="region of interest" description="Disordered" evidence="4">
    <location>
        <begin position="1"/>
        <end position="149"/>
    </location>
</feature>
<keyword evidence="2" id="KW-0564">Palmitate</keyword>
<organism evidence="5 6">
    <name type="scientific">Geotrichum candidum</name>
    <name type="common">Oospora lactis</name>
    <name type="synonym">Dipodascus geotrichum</name>
    <dbReference type="NCBI Taxonomy" id="1173061"/>
    <lineage>
        <taxon>Eukaryota</taxon>
        <taxon>Fungi</taxon>
        <taxon>Dikarya</taxon>
        <taxon>Ascomycota</taxon>
        <taxon>Saccharomycotina</taxon>
        <taxon>Dipodascomycetes</taxon>
        <taxon>Dipodascales</taxon>
        <taxon>Dipodascaceae</taxon>
        <taxon>Geotrichum</taxon>
    </lineage>
</organism>